<dbReference type="AlphaFoldDB" id="A0A6N8S9L0"/>
<organism evidence="1 2">
    <name type="scientific">Shinella kummerowiae</name>
    <dbReference type="NCBI Taxonomy" id="417745"/>
    <lineage>
        <taxon>Bacteria</taxon>
        <taxon>Pseudomonadati</taxon>
        <taxon>Pseudomonadota</taxon>
        <taxon>Alphaproteobacteria</taxon>
        <taxon>Hyphomicrobiales</taxon>
        <taxon>Rhizobiaceae</taxon>
        <taxon>Shinella</taxon>
    </lineage>
</organism>
<evidence type="ECO:0000313" key="2">
    <source>
        <dbReference type="Proteomes" id="UP000435802"/>
    </source>
</evidence>
<evidence type="ECO:0000313" key="1">
    <source>
        <dbReference type="EMBL" id="MXN45659.1"/>
    </source>
</evidence>
<gene>
    <name evidence="1" type="ORF">GR138_10680</name>
</gene>
<dbReference type="RefSeq" id="WP_160859123.1">
    <property type="nucleotide sequence ID" value="NZ_WUMK01000003.1"/>
</dbReference>
<protein>
    <submittedName>
        <fullName evidence="1">Uncharacterized protein</fullName>
    </submittedName>
</protein>
<comment type="caution">
    <text evidence="1">The sequence shown here is derived from an EMBL/GenBank/DDBJ whole genome shotgun (WGS) entry which is preliminary data.</text>
</comment>
<keyword evidence="2" id="KW-1185">Reference proteome</keyword>
<accession>A0A6N8S9L0</accession>
<sequence>MAENVSANEAESLDCCSVAVQPNARFIKVAMGEALSARKERQVALSSLREALA</sequence>
<name>A0A6N8S9L0_9HYPH</name>
<dbReference type="Proteomes" id="UP000435802">
    <property type="component" value="Unassembled WGS sequence"/>
</dbReference>
<dbReference type="EMBL" id="WUMK01000003">
    <property type="protein sequence ID" value="MXN45659.1"/>
    <property type="molecule type" value="Genomic_DNA"/>
</dbReference>
<proteinExistence type="predicted"/>
<reference evidence="1 2" key="1">
    <citation type="submission" date="2019-12" db="EMBL/GenBank/DDBJ databases">
        <title>Shinella kummerowiae sp. nov., a symbiotic bacterium isolated from root nodules of the herbal legume Kummerowia stipulacea.</title>
        <authorList>
            <person name="Gao J."/>
        </authorList>
    </citation>
    <scope>NUCLEOTIDE SEQUENCE [LARGE SCALE GENOMIC DNA]</scope>
    <source>
        <strain evidence="1 2">CCBAU 25048</strain>
    </source>
</reference>